<accession>A0A183LYG4</accession>
<name>A0A183LYG4_9TREM</name>
<keyword evidence="3" id="KW-1185">Reference proteome</keyword>
<evidence type="ECO:0000256" key="1">
    <source>
        <dbReference type="SAM" id="MobiDB-lite"/>
    </source>
</evidence>
<feature type="compositionally biased region" description="Basic and acidic residues" evidence="1">
    <location>
        <begin position="8"/>
        <end position="18"/>
    </location>
</feature>
<gene>
    <name evidence="2" type="ORF">SMRZ_LOCUS8837</name>
</gene>
<dbReference type="EMBL" id="UZAI01003979">
    <property type="protein sequence ID" value="VDO83550.1"/>
    <property type="molecule type" value="Genomic_DNA"/>
</dbReference>
<feature type="region of interest" description="Disordered" evidence="1">
    <location>
        <begin position="1"/>
        <end position="32"/>
    </location>
</feature>
<protein>
    <submittedName>
        <fullName evidence="2">Uncharacterized protein</fullName>
    </submittedName>
</protein>
<dbReference type="Proteomes" id="UP000277204">
    <property type="component" value="Unassembled WGS sequence"/>
</dbReference>
<dbReference type="AlphaFoldDB" id="A0A183LYG4"/>
<reference evidence="2 3" key="1">
    <citation type="submission" date="2018-11" db="EMBL/GenBank/DDBJ databases">
        <authorList>
            <consortium name="Pathogen Informatics"/>
        </authorList>
    </citation>
    <scope>NUCLEOTIDE SEQUENCE [LARGE SCALE GENOMIC DNA]</scope>
    <source>
        <strain evidence="2 3">Zambia</strain>
    </source>
</reference>
<sequence>MSIHQRQKKSEWPSDKSRAGKQQDPTIYQLKH</sequence>
<proteinExistence type="predicted"/>
<evidence type="ECO:0000313" key="2">
    <source>
        <dbReference type="EMBL" id="VDO83550.1"/>
    </source>
</evidence>
<evidence type="ECO:0000313" key="3">
    <source>
        <dbReference type="Proteomes" id="UP000277204"/>
    </source>
</evidence>
<organism evidence="2 3">
    <name type="scientific">Schistosoma margrebowiei</name>
    <dbReference type="NCBI Taxonomy" id="48269"/>
    <lineage>
        <taxon>Eukaryota</taxon>
        <taxon>Metazoa</taxon>
        <taxon>Spiralia</taxon>
        <taxon>Lophotrochozoa</taxon>
        <taxon>Platyhelminthes</taxon>
        <taxon>Trematoda</taxon>
        <taxon>Digenea</taxon>
        <taxon>Strigeidida</taxon>
        <taxon>Schistosomatoidea</taxon>
        <taxon>Schistosomatidae</taxon>
        <taxon>Schistosoma</taxon>
    </lineage>
</organism>